<name>A0A7D9KXT5_PARCT</name>
<comment type="subcellular location">
    <subcellularLocation>
        <location evidence="1">Nucleus</location>
    </subcellularLocation>
</comment>
<evidence type="ECO:0000256" key="5">
    <source>
        <dbReference type="ARBA" id="ARBA00023242"/>
    </source>
</evidence>
<evidence type="ECO:0000313" key="8">
    <source>
        <dbReference type="Proteomes" id="UP001152795"/>
    </source>
</evidence>
<feature type="non-terminal residue" evidence="7">
    <location>
        <position position="1220"/>
    </location>
</feature>
<dbReference type="PANTHER" id="PTHR46481">
    <property type="entry name" value="ZINC FINGER BED DOMAIN-CONTAINING PROTEIN 4"/>
    <property type="match status" value="1"/>
</dbReference>
<dbReference type="Pfam" id="PF05699">
    <property type="entry name" value="Dimer_Tnp_hAT"/>
    <property type="match status" value="1"/>
</dbReference>
<dbReference type="GO" id="GO:0003964">
    <property type="term" value="F:RNA-directed DNA polymerase activity"/>
    <property type="evidence" value="ECO:0007669"/>
    <property type="project" value="UniProtKB-KW"/>
</dbReference>
<comment type="caution">
    <text evidence="7">The sequence shown here is derived from an EMBL/GenBank/DDBJ whole genome shotgun (WGS) entry which is preliminary data.</text>
</comment>
<dbReference type="InterPro" id="IPR052035">
    <property type="entry name" value="ZnF_BED_domain_contain"/>
</dbReference>
<keyword evidence="5" id="KW-0539">Nucleus</keyword>
<dbReference type="SUPFAM" id="SSF53098">
    <property type="entry name" value="Ribonuclease H-like"/>
    <property type="match status" value="1"/>
</dbReference>
<dbReference type="EMBL" id="CACRXK020011294">
    <property type="protein sequence ID" value="CAB4021157.1"/>
    <property type="molecule type" value="Genomic_DNA"/>
</dbReference>
<feature type="non-terminal residue" evidence="7">
    <location>
        <position position="1"/>
    </location>
</feature>
<dbReference type="PANTHER" id="PTHR46481:SF10">
    <property type="entry name" value="ZINC FINGER BED DOMAIN-CONTAINING PROTEIN 39"/>
    <property type="match status" value="1"/>
</dbReference>
<feature type="compositionally biased region" description="Acidic residues" evidence="6">
    <location>
        <begin position="1064"/>
        <end position="1079"/>
    </location>
</feature>
<organism evidence="7 8">
    <name type="scientific">Paramuricea clavata</name>
    <name type="common">Red gorgonian</name>
    <name type="synonym">Violescent sea-whip</name>
    <dbReference type="NCBI Taxonomy" id="317549"/>
    <lineage>
        <taxon>Eukaryota</taxon>
        <taxon>Metazoa</taxon>
        <taxon>Cnidaria</taxon>
        <taxon>Anthozoa</taxon>
        <taxon>Octocorallia</taxon>
        <taxon>Malacalcyonacea</taxon>
        <taxon>Plexauridae</taxon>
        <taxon>Paramuricea</taxon>
    </lineage>
</organism>
<evidence type="ECO:0000256" key="4">
    <source>
        <dbReference type="ARBA" id="ARBA00022833"/>
    </source>
</evidence>
<feature type="region of interest" description="Disordered" evidence="6">
    <location>
        <begin position="1110"/>
        <end position="1130"/>
    </location>
</feature>
<dbReference type="GO" id="GO:0005634">
    <property type="term" value="C:nucleus"/>
    <property type="evidence" value="ECO:0007669"/>
    <property type="project" value="UniProtKB-SubCell"/>
</dbReference>
<keyword evidence="3" id="KW-0863">Zinc-finger</keyword>
<keyword evidence="7" id="KW-0808">Transferase</keyword>
<keyword evidence="7" id="KW-0695">RNA-directed DNA polymerase</keyword>
<protein>
    <submittedName>
        <fullName evidence="7">RNA-directed DNA polymerase from transposon BS</fullName>
    </submittedName>
</protein>
<keyword evidence="2" id="KW-0479">Metal-binding</keyword>
<keyword evidence="7" id="KW-0548">Nucleotidyltransferase</keyword>
<evidence type="ECO:0000313" key="7">
    <source>
        <dbReference type="EMBL" id="CAB4021157.1"/>
    </source>
</evidence>
<gene>
    <name evidence="7" type="ORF">PACLA_8A002609</name>
</gene>
<dbReference type="Proteomes" id="UP001152795">
    <property type="component" value="Unassembled WGS sequence"/>
</dbReference>
<evidence type="ECO:0000256" key="3">
    <source>
        <dbReference type="ARBA" id="ARBA00022771"/>
    </source>
</evidence>
<keyword evidence="8" id="KW-1185">Reference proteome</keyword>
<dbReference type="GO" id="GO:0046983">
    <property type="term" value="F:protein dimerization activity"/>
    <property type="evidence" value="ECO:0007669"/>
    <property type="project" value="InterPro"/>
</dbReference>
<evidence type="ECO:0000256" key="1">
    <source>
        <dbReference type="ARBA" id="ARBA00004123"/>
    </source>
</evidence>
<dbReference type="OrthoDB" id="5980003at2759"/>
<evidence type="ECO:0000256" key="6">
    <source>
        <dbReference type="SAM" id="MobiDB-lite"/>
    </source>
</evidence>
<reference evidence="7" key="1">
    <citation type="submission" date="2020-04" db="EMBL/GenBank/DDBJ databases">
        <authorList>
            <person name="Alioto T."/>
            <person name="Alioto T."/>
            <person name="Gomez Garrido J."/>
        </authorList>
    </citation>
    <scope>NUCLEOTIDE SEQUENCE</scope>
    <source>
        <strain evidence="7">A484AB</strain>
    </source>
</reference>
<dbReference type="InterPro" id="IPR012337">
    <property type="entry name" value="RNaseH-like_sf"/>
</dbReference>
<dbReference type="GO" id="GO:0008270">
    <property type="term" value="F:zinc ion binding"/>
    <property type="evidence" value="ECO:0007669"/>
    <property type="project" value="UniProtKB-KW"/>
</dbReference>
<evidence type="ECO:0000256" key="2">
    <source>
        <dbReference type="ARBA" id="ARBA00022723"/>
    </source>
</evidence>
<dbReference type="InterPro" id="IPR008906">
    <property type="entry name" value="HATC_C_dom"/>
</dbReference>
<feature type="compositionally biased region" description="Low complexity" evidence="6">
    <location>
        <begin position="1118"/>
        <end position="1130"/>
    </location>
</feature>
<keyword evidence="4" id="KW-0862">Zinc</keyword>
<proteinExistence type="predicted"/>
<feature type="region of interest" description="Disordered" evidence="6">
    <location>
        <begin position="1063"/>
        <end position="1082"/>
    </location>
</feature>
<dbReference type="AlphaFoldDB" id="A0A7D9KXT5"/>
<sequence length="1220" mass="138389">WGGLWERSDDVDFLGANVGKLQLMIFPKQTKWRKGLGFEINSTRENVTIAWKLDVSVCCIISSTVLPYFLPISTRRQSRAQGVLVLQQTRSVWRYWLIKINRRNSLNLGGNMLYTSRKWTKNIKVVNYNTSPPPEEEINQFTKKTTSKLHFLILVPSPVVNFGMAIIWRNSDTYLTKWRPRKLIEVETLGKSKGSCTRRSALFVKRVFEIRKYKRSMLRTRVFGASGSTARAYRGSVDQLFSHKCHLIVPPKSLEVQLCRISISNCQNLITFRLLNSKIMEDSETINFWRLEFTGFLSRNAGASLSVPAKANIARKRKLPTNQGKYNQRGNKTIANTTAWDRLKDFPNHHFTVIDRKLRCNACNEELSLKKSSVKKHIESKKHKKGLSDIAKSKSQNQTIMACLQKRDKRESTPGSTLPAEMRLFRFGVVESCLNGGIPIGKIDALRPLLEKHGHRLTSSGHLGELIPAVLEKEKDKLQEELKDVKEACVIFDGTARLGEALVIIIRFVQENFIPTQRLIRLEILAKSLKGEELAQRLMSCLAVDYKLGPSTVIGAVRDGASVNGAALRQLMFFYQKLFDVVCFSHTIDNVGSHFQFQILDLFSHYWIGMFSHSFNACLIWRERTGKSIRKFSDTRWWSKWEVLNQVVDYFGYVEPFLRENEEICPANRQHLLEIFDDPQSLQELRMELAALVDAGVHFIKATYYLEGDGPLIFTCYEKLSAVSRAVAVDNYPNTLAVARESAGGNAALCNQLIARAKACIQPGLQFYQQKFSGQFYGTVRAFKAARLCCPVQVQSLNPTAASLEEFRSFPFIDDDTTIANLAQELPLYLAAADGVTVTCENDKLTWWAAHKDVLPHWSSLVKTLLLIQPSSASAERAFSLLSNAFSSQQDSALEDYLEASVMLQYNNTKRSSALLDANIGGNFLGFYELCFSKTEIAEMQNSSYLTLLVDVVILTQNNKKNLPSKFWKLTIYSDISFYKRGTFPHKKGIKKDPGFCGMCSAKLRKDVRCAQFMPGNFLTIYYYEKSRKSTIDGLDSLFKCYVFGQHAEFFCLEKYRTEKDLEQSEDLEKDEETDDEKSDDNFNLNLLFNGDLPPEEMFQIDDFIDAVDKAETESQKETSSSNEQTESNEISLDCIQEMGKVMFPDGSPIDSSLYVQNGDFRACGQLVPVSLAQGGPPPCFLEKCAEISLLEKVRSDCKKYTDLIIDHGYTDHGITKCDG</sequence>
<accession>A0A7D9KXT5</accession>